<gene>
    <name evidence="1" type="ORF">ACFFH7_22120</name>
</gene>
<evidence type="ECO:0000313" key="1">
    <source>
        <dbReference type="EMBL" id="MFC0544218.1"/>
    </source>
</evidence>
<comment type="caution">
    <text evidence="1">The sequence shown here is derived from an EMBL/GenBank/DDBJ whole genome shotgun (WGS) entry which is preliminary data.</text>
</comment>
<dbReference type="Proteomes" id="UP001589810">
    <property type="component" value="Unassembled WGS sequence"/>
</dbReference>
<evidence type="ECO:0000313" key="2">
    <source>
        <dbReference type="Proteomes" id="UP001589810"/>
    </source>
</evidence>
<protein>
    <recommendedName>
        <fullName evidence="3">Secreted protein</fullName>
    </recommendedName>
</protein>
<evidence type="ECO:0008006" key="3">
    <source>
        <dbReference type="Google" id="ProtNLM"/>
    </source>
</evidence>
<dbReference type="RefSeq" id="WP_379794196.1">
    <property type="nucleotide sequence ID" value="NZ_JBHLUD010000007.1"/>
</dbReference>
<keyword evidence="2" id="KW-1185">Reference proteome</keyword>
<sequence length="75" mass="7952">MDVVALACAFTFVTTAHSDSVTAVCPMPVYRVIARCGDLERPEGGWAVRGPLAGPHGSTATCRESRIIDYVVQTA</sequence>
<dbReference type="EMBL" id="JBHLUD010000007">
    <property type="protein sequence ID" value="MFC0544218.1"/>
    <property type="molecule type" value="Genomic_DNA"/>
</dbReference>
<organism evidence="1 2">
    <name type="scientific">Kutzneria chonburiensis</name>
    <dbReference type="NCBI Taxonomy" id="1483604"/>
    <lineage>
        <taxon>Bacteria</taxon>
        <taxon>Bacillati</taxon>
        <taxon>Actinomycetota</taxon>
        <taxon>Actinomycetes</taxon>
        <taxon>Pseudonocardiales</taxon>
        <taxon>Pseudonocardiaceae</taxon>
        <taxon>Kutzneria</taxon>
    </lineage>
</organism>
<proteinExistence type="predicted"/>
<accession>A0ABV6MV55</accession>
<reference evidence="1 2" key="1">
    <citation type="submission" date="2024-09" db="EMBL/GenBank/DDBJ databases">
        <authorList>
            <person name="Sun Q."/>
            <person name="Mori K."/>
        </authorList>
    </citation>
    <scope>NUCLEOTIDE SEQUENCE [LARGE SCALE GENOMIC DNA]</scope>
    <source>
        <strain evidence="1 2">TBRC 1432</strain>
    </source>
</reference>
<name>A0ABV6MV55_9PSEU</name>